<dbReference type="RefSeq" id="XP_070917281.1">
    <property type="nucleotide sequence ID" value="XM_071061180.1"/>
</dbReference>
<gene>
    <name evidence="1" type="ORF">MFIFM68171_05760</name>
</gene>
<name>A0ABQ0GCY6_9PEZI</name>
<organism evidence="1 2">
    <name type="scientific">Madurella fahalii</name>
    <dbReference type="NCBI Taxonomy" id="1157608"/>
    <lineage>
        <taxon>Eukaryota</taxon>
        <taxon>Fungi</taxon>
        <taxon>Dikarya</taxon>
        <taxon>Ascomycota</taxon>
        <taxon>Pezizomycotina</taxon>
        <taxon>Sordariomycetes</taxon>
        <taxon>Sordariomycetidae</taxon>
        <taxon>Sordariales</taxon>
        <taxon>Sordariales incertae sedis</taxon>
        <taxon>Madurella</taxon>
    </lineage>
</organism>
<reference evidence="1 2" key="1">
    <citation type="submission" date="2024-09" db="EMBL/GenBank/DDBJ databases">
        <title>Itraconazole resistance in Madurella fahalii resulting from another homologue of gene encoding cytochrome P450 14-alpha sterol demethylase (CYP51).</title>
        <authorList>
            <person name="Yoshioka I."/>
            <person name="Fahal A.H."/>
            <person name="Kaneko S."/>
            <person name="Yaguchi T."/>
        </authorList>
    </citation>
    <scope>NUCLEOTIDE SEQUENCE [LARGE SCALE GENOMIC DNA]</scope>
    <source>
        <strain evidence="1 2">IFM 68171</strain>
    </source>
</reference>
<keyword evidence="2" id="KW-1185">Reference proteome</keyword>
<comment type="caution">
    <text evidence="1">The sequence shown here is derived from an EMBL/GenBank/DDBJ whole genome shotgun (WGS) entry which is preliminary data.</text>
</comment>
<proteinExistence type="predicted"/>
<evidence type="ECO:0000313" key="2">
    <source>
        <dbReference type="Proteomes" id="UP001628179"/>
    </source>
</evidence>
<dbReference type="EMBL" id="BAAFSV010000003">
    <property type="protein sequence ID" value="GAB1315550.1"/>
    <property type="molecule type" value="Genomic_DNA"/>
</dbReference>
<dbReference type="Proteomes" id="UP001628179">
    <property type="component" value="Unassembled WGS sequence"/>
</dbReference>
<evidence type="ECO:0000313" key="1">
    <source>
        <dbReference type="EMBL" id="GAB1315550.1"/>
    </source>
</evidence>
<protein>
    <submittedName>
        <fullName evidence="1">Uncharacterized protein</fullName>
    </submittedName>
</protein>
<sequence length="290" mass="32390">MPLFSNDRVGLATYHLPPNFSISPLPLGPIELGSILNNLQDLEVINPESRIEIPKASIYCHQKHGFTATRSSMRKGEFGVWARLVGMEGFRGELSASSGFSDETEYNINRLDTFTFTPSADYLAVSMREVEVAEYVEATDWEPVYLVTGIKVAVGPSVRLTKTTSAVVKVEMGLHEPASLPVKIGPRVGFEREDHVSEVWETSDDFIFGLRVKKLVYKRGWLVRWRGEEGQLRASQFNKGAQLVGLDDNDDESEEGEEIVELDVLGGANVKVEEDGEEETLWIILESDPR</sequence>
<dbReference type="GeneID" id="98176503"/>
<accession>A0ABQ0GCY6</accession>